<dbReference type="PANTHER" id="PTHR13016">
    <property type="entry name" value="AMMECR1 HOMOLOG"/>
    <property type="match status" value="1"/>
</dbReference>
<comment type="caution">
    <text evidence="3">The sequence shown here is derived from an EMBL/GenBank/DDBJ whole genome shotgun (WGS) entry which is preliminary data.</text>
</comment>
<dbReference type="PANTHER" id="PTHR13016:SF0">
    <property type="entry name" value="AMME SYNDROME CANDIDATE GENE 1 PROTEIN"/>
    <property type="match status" value="1"/>
</dbReference>
<dbReference type="SUPFAM" id="SSF143447">
    <property type="entry name" value="AMMECR1-like"/>
    <property type="match status" value="1"/>
</dbReference>
<protein>
    <recommendedName>
        <fullName evidence="2">AMMECR1 domain-containing protein</fullName>
    </recommendedName>
</protein>
<sequence length="202" mass="21698">MATQAHCAYAFECLAASFDHRQPLSLGKVEELWSQYHDPKADNDGEAEEGGAESHGNEEAGDADMTDAEESTPAPTHTTTAKPAAISRLLHRSRGGSESSSQSSLPSTRSTASSTPSGSSGAEDTPATSRSSLFSLGRSRRNTSQQRYPLFVTWNVVNRSGHKTLRGCIGTFEAQDLESGLRSYALTRYVLLTVLQVMTPSK</sequence>
<dbReference type="OrthoDB" id="24630at2759"/>
<feature type="compositionally biased region" description="Acidic residues" evidence="1">
    <location>
        <begin position="59"/>
        <end position="70"/>
    </location>
</feature>
<evidence type="ECO:0000259" key="2">
    <source>
        <dbReference type="Pfam" id="PF01871"/>
    </source>
</evidence>
<dbReference type="Pfam" id="PF01871">
    <property type="entry name" value="AMMECR1"/>
    <property type="match status" value="1"/>
</dbReference>
<dbReference type="InterPro" id="IPR023473">
    <property type="entry name" value="AMMECR1"/>
</dbReference>
<feature type="region of interest" description="Disordered" evidence="1">
    <location>
        <begin position="36"/>
        <end position="140"/>
    </location>
</feature>
<dbReference type="EMBL" id="QWIP01001810">
    <property type="protein sequence ID" value="RMY43451.1"/>
    <property type="molecule type" value="Genomic_DNA"/>
</dbReference>
<evidence type="ECO:0000313" key="4">
    <source>
        <dbReference type="Proteomes" id="UP000269276"/>
    </source>
</evidence>
<feature type="compositionally biased region" description="Low complexity" evidence="1">
    <location>
        <begin position="72"/>
        <end position="88"/>
    </location>
</feature>
<dbReference type="InterPro" id="IPR036071">
    <property type="entry name" value="AMMECR1_dom_sf"/>
</dbReference>
<dbReference type="Proteomes" id="UP000269276">
    <property type="component" value="Unassembled WGS sequence"/>
</dbReference>
<dbReference type="AlphaFoldDB" id="A0A3M7BUH8"/>
<reference evidence="3 4" key="1">
    <citation type="journal article" date="2018" name="BMC Genomics">
        <title>Genomic evidence for intraspecific hybridization in a clonal and extremely halotolerant yeast.</title>
        <authorList>
            <person name="Gostincar C."/>
            <person name="Stajich J.E."/>
            <person name="Zupancic J."/>
            <person name="Zalar P."/>
            <person name="Gunde-Cimerman N."/>
        </authorList>
    </citation>
    <scope>NUCLEOTIDE SEQUENCE [LARGE SCALE GENOMIC DNA]</scope>
    <source>
        <strain evidence="3 4">EXF-2682</strain>
    </source>
</reference>
<proteinExistence type="predicted"/>
<organism evidence="3 4">
    <name type="scientific">Hortaea werneckii</name>
    <name type="common">Black yeast</name>
    <name type="synonym">Cladosporium werneckii</name>
    <dbReference type="NCBI Taxonomy" id="91943"/>
    <lineage>
        <taxon>Eukaryota</taxon>
        <taxon>Fungi</taxon>
        <taxon>Dikarya</taxon>
        <taxon>Ascomycota</taxon>
        <taxon>Pezizomycotina</taxon>
        <taxon>Dothideomycetes</taxon>
        <taxon>Dothideomycetidae</taxon>
        <taxon>Mycosphaerellales</taxon>
        <taxon>Teratosphaeriaceae</taxon>
        <taxon>Hortaea</taxon>
    </lineage>
</organism>
<evidence type="ECO:0000256" key="1">
    <source>
        <dbReference type="SAM" id="MobiDB-lite"/>
    </source>
</evidence>
<feature type="compositionally biased region" description="Low complexity" evidence="1">
    <location>
        <begin position="96"/>
        <end position="121"/>
    </location>
</feature>
<evidence type="ECO:0000313" key="3">
    <source>
        <dbReference type="EMBL" id="RMY43451.1"/>
    </source>
</evidence>
<name>A0A3M7BUH8_HORWE</name>
<dbReference type="Gene3D" id="3.30.700.20">
    <property type="entry name" value="Hypothetical protein ph0010, domain 1"/>
    <property type="match status" value="1"/>
</dbReference>
<accession>A0A3M7BUH8</accession>
<dbReference type="InterPro" id="IPR002733">
    <property type="entry name" value="AMMECR1_domain"/>
</dbReference>
<gene>
    <name evidence="3" type="ORF">D0863_16320</name>
</gene>
<dbReference type="InterPro" id="IPR027485">
    <property type="entry name" value="AMMECR1_N"/>
</dbReference>
<feature type="domain" description="AMMECR1" evidence="2">
    <location>
        <begin position="140"/>
        <end position="186"/>
    </location>
</feature>